<sequence>MKRRNSETTMTETSMAVAIPREFADGVSERLLSRKSTPKLLPKQGQPGTPVIAFEIGIQLSVSQ</sequence>
<protein>
    <submittedName>
        <fullName evidence="1">Uncharacterized protein</fullName>
    </submittedName>
</protein>
<gene>
    <name evidence="1" type="ORF">MNBD_CHLOROFLEXI01-4336</name>
</gene>
<accession>A0A3B0V166</accession>
<proteinExistence type="predicted"/>
<reference evidence="1" key="1">
    <citation type="submission" date="2018-06" db="EMBL/GenBank/DDBJ databases">
        <authorList>
            <person name="Zhirakovskaya E."/>
        </authorList>
    </citation>
    <scope>NUCLEOTIDE SEQUENCE</scope>
</reference>
<name>A0A3B0V166_9ZZZZ</name>
<evidence type="ECO:0000313" key="1">
    <source>
        <dbReference type="EMBL" id="VAW31547.1"/>
    </source>
</evidence>
<dbReference type="EMBL" id="UOEU01000246">
    <property type="protein sequence ID" value="VAW31547.1"/>
    <property type="molecule type" value="Genomic_DNA"/>
</dbReference>
<organism evidence="1">
    <name type="scientific">hydrothermal vent metagenome</name>
    <dbReference type="NCBI Taxonomy" id="652676"/>
    <lineage>
        <taxon>unclassified sequences</taxon>
        <taxon>metagenomes</taxon>
        <taxon>ecological metagenomes</taxon>
    </lineage>
</organism>
<dbReference type="AlphaFoldDB" id="A0A3B0V166"/>